<reference evidence="2" key="1">
    <citation type="submission" date="2021-06" db="EMBL/GenBank/DDBJ databases">
        <authorList>
            <person name="Criscuolo A."/>
        </authorList>
    </citation>
    <scope>NUCLEOTIDE SEQUENCE</scope>
    <source>
        <strain evidence="2">CIP111803</strain>
    </source>
</reference>
<dbReference type="PANTHER" id="PTHR11803">
    <property type="entry name" value="2-IMINOBUTANOATE/2-IMINOPROPANOATE DEAMINASE RIDA"/>
    <property type="match status" value="1"/>
</dbReference>
<protein>
    <submittedName>
        <fullName evidence="2">2-iminobutanoate/2-iminopropanoate deaminase</fullName>
        <ecNumber evidence="2">3.5.99.10</ecNumber>
    </submittedName>
</protein>
<accession>A0A916JZE1</accession>
<dbReference type="Proteomes" id="UP000693892">
    <property type="component" value="Unassembled WGS sequence"/>
</dbReference>
<evidence type="ECO:0000256" key="1">
    <source>
        <dbReference type="ARBA" id="ARBA00010552"/>
    </source>
</evidence>
<name>A0A916JZE1_9MICO</name>
<dbReference type="GO" id="GO:0005829">
    <property type="term" value="C:cytosol"/>
    <property type="evidence" value="ECO:0007669"/>
    <property type="project" value="TreeGrafter"/>
</dbReference>
<dbReference type="GO" id="GO:0120241">
    <property type="term" value="F:2-iminobutanoate/2-iminopropanoate deaminase"/>
    <property type="evidence" value="ECO:0007669"/>
    <property type="project" value="UniProtKB-EC"/>
</dbReference>
<dbReference type="CDD" id="cd00448">
    <property type="entry name" value="YjgF_YER057c_UK114_family"/>
    <property type="match status" value="1"/>
</dbReference>
<evidence type="ECO:0000313" key="3">
    <source>
        <dbReference type="Proteomes" id="UP000693892"/>
    </source>
</evidence>
<dbReference type="EC" id="3.5.99.10" evidence="2"/>
<comment type="caution">
    <text evidence="2">The sequence shown here is derived from an EMBL/GenBank/DDBJ whole genome shotgun (WGS) entry which is preliminary data.</text>
</comment>
<keyword evidence="2" id="KW-0378">Hydrolase</keyword>
<dbReference type="Pfam" id="PF01042">
    <property type="entry name" value="Ribonuc_L-PSP"/>
    <property type="match status" value="1"/>
</dbReference>
<dbReference type="AlphaFoldDB" id="A0A916JZE1"/>
<comment type="similarity">
    <text evidence="1">Belongs to the RutC family.</text>
</comment>
<dbReference type="EMBL" id="CAJVAP010000012">
    <property type="protein sequence ID" value="CAG7610293.1"/>
    <property type="molecule type" value="Genomic_DNA"/>
</dbReference>
<evidence type="ECO:0000313" key="2">
    <source>
        <dbReference type="EMBL" id="CAG7610293.1"/>
    </source>
</evidence>
<dbReference type="PANTHER" id="PTHR11803:SF58">
    <property type="entry name" value="PROTEIN HMF1-RELATED"/>
    <property type="match status" value="1"/>
</dbReference>
<proteinExistence type="inferred from homology"/>
<dbReference type="InterPro" id="IPR006175">
    <property type="entry name" value="YjgF/YER057c/UK114"/>
</dbReference>
<gene>
    <name evidence="2" type="primary">yabJ_2</name>
    <name evidence="2" type="ORF">LEUCIP111803_01291</name>
</gene>
<sequence length="128" mass="13677">MVTNSVEWLPIPGKEHLDLPLSMGAAHGSLLVMTQIPQQEDGTLNLGSAEEQTRQVMRNFQVELEKAGSSLSQVLTITIYVADVADAPAVAKVWGEFYPGRGPGRATLGVAFPTPGLKVEMTAFAIRG</sequence>
<organism evidence="2 3">
    <name type="scientific">Leucobacter soli</name>
    <dbReference type="NCBI Taxonomy" id="2812850"/>
    <lineage>
        <taxon>Bacteria</taxon>
        <taxon>Bacillati</taxon>
        <taxon>Actinomycetota</taxon>
        <taxon>Actinomycetes</taxon>
        <taxon>Micrococcales</taxon>
        <taxon>Microbacteriaceae</taxon>
        <taxon>Leucobacter</taxon>
    </lineage>
</organism>
<keyword evidence="3" id="KW-1185">Reference proteome</keyword>
<dbReference type="RefSeq" id="WP_218114910.1">
    <property type="nucleotide sequence ID" value="NZ_CAJVAP010000012.1"/>
</dbReference>